<feature type="non-terminal residue" evidence="2">
    <location>
        <position position="181"/>
    </location>
</feature>
<feature type="non-terminal residue" evidence="2">
    <location>
        <position position="1"/>
    </location>
</feature>
<protein>
    <submittedName>
        <fullName evidence="2">Uncharacterized protein</fullName>
    </submittedName>
</protein>
<evidence type="ECO:0000256" key="1">
    <source>
        <dbReference type="SAM" id="MobiDB-lite"/>
    </source>
</evidence>
<organism evidence="2">
    <name type="scientific">uncultured Solirubrobacteraceae bacterium</name>
    <dbReference type="NCBI Taxonomy" id="1162706"/>
    <lineage>
        <taxon>Bacteria</taxon>
        <taxon>Bacillati</taxon>
        <taxon>Actinomycetota</taxon>
        <taxon>Thermoleophilia</taxon>
        <taxon>Solirubrobacterales</taxon>
        <taxon>Solirubrobacteraceae</taxon>
        <taxon>environmental samples</taxon>
    </lineage>
</organism>
<feature type="compositionally biased region" description="Basic residues" evidence="1">
    <location>
        <begin position="151"/>
        <end position="168"/>
    </location>
</feature>
<proteinExistence type="predicted"/>
<reference evidence="2" key="1">
    <citation type="submission" date="2020-02" db="EMBL/GenBank/DDBJ databases">
        <authorList>
            <person name="Meier V. D."/>
        </authorList>
    </citation>
    <scope>NUCLEOTIDE SEQUENCE</scope>
    <source>
        <strain evidence="2">AVDCRST_MAG67</strain>
    </source>
</reference>
<gene>
    <name evidence="2" type="ORF">AVDCRST_MAG67-850</name>
</gene>
<feature type="compositionally biased region" description="Basic and acidic residues" evidence="1">
    <location>
        <begin position="169"/>
        <end position="181"/>
    </location>
</feature>
<dbReference type="EMBL" id="CADCVQ010000042">
    <property type="protein sequence ID" value="CAA9480675.1"/>
    <property type="molecule type" value="Genomic_DNA"/>
</dbReference>
<feature type="compositionally biased region" description="Basic and acidic residues" evidence="1">
    <location>
        <begin position="93"/>
        <end position="118"/>
    </location>
</feature>
<name>A0A6J4RSP7_9ACTN</name>
<feature type="region of interest" description="Disordered" evidence="1">
    <location>
        <begin position="1"/>
        <end position="181"/>
    </location>
</feature>
<sequence length="181" mass="20826">AQSDQEGRCRRRVDRGTRRRRLRLRRRRHEHARGAAGHGACHCHRRGGRGSRRSAGHVRAARHAGRHRAHRQRPQRVRTQPAGAACGSQAARHRWDDDPLRGPRRDAAVRHRAEHQRDQLGGLDRGLREPRQGQLLRPRDPAERDLQLVARGRRPALGGRRRPLRRPRLAADRQLEGRCGL</sequence>
<dbReference type="AlphaFoldDB" id="A0A6J4RSP7"/>
<accession>A0A6J4RSP7</accession>
<feature type="compositionally biased region" description="Basic residues" evidence="1">
    <location>
        <begin position="41"/>
        <end position="76"/>
    </location>
</feature>
<feature type="compositionally biased region" description="Basic residues" evidence="1">
    <location>
        <begin position="9"/>
        <end position="31"/>
    </location>
</feature>
<evidence type="ECO:0000313" key="2">
    <source>
        <dbReference type="EMBL" id="CAA9480675.1"/>
    </source>
</evidence>
<feature type="compositionally biased region" description="Basic and acidic residues" evidence="1">
    <location>
        <begin position="125"/>
        <end position="146"/>
    </location>
</feature>